<dbReference type="EMBL" id="SADV01000004">
    <property type="protein sequence ID" value="TQR36085.1"/>
    <property type="molecule type" value="Genomic_DNA"/>
</dbReference>
<sequence length="65" mass="7517">MKKLSIIYCEANGKGHVINKFENTIPVLPNVGDKVGLGNAFYKVERRDFVYVEEYNTVEVYIYLN</sequence>
<protein>
    <submittedName>
        <fullName evidence="1">Uncharacterized protein</fullName>
    </submittedName>
</protein>
<comment type="caution">
    <text evidence="1">The sequence shown here is derived from an EMBL/GenBank/DDBJ whole genome shotgun (WGS) entry which is preliminary data.</text>
</comment>
<dbReference type="AlphaFoldDB" id="A0A544UQH9"/>
<evidence type="ECO:0000313" key="1">
    <source>
        <dbReference type="EMBL" id="TQR36085.1"/>
    </source>
</evidence>
<gene>
    <name evidence="1" type="ORF">C7Y47_07360</name>
</gene>
<proteinExistence type="predicted"/>
<evidence type="ECO:0000313" key="2">
    <source>
        <dbReference type="Proteomes" id="UP000317944"/>
    </source>
</evidence>
<name>A0A544UQH9_LYSSH</name>
<reference evidence="1 2" key="1">
    <citation type="submission" date="2018-03" db="EMBL/GenBank/DDBJ databases">
        <title>Aerobic endospore-forming bacteria genome sequencing and assembly.</title>
        <authorList>
            <person name="Cavalcante D.A."/>
            <person name="Driks A."/>
            <person name="Putonti C."/>
            <person name="De-Souza M.T."/>
        </authorList>
    </citation>
    <scope>NUCLEOTIDE SEQUENCE [LARGE SCALE GENOMIC DNA]</scope>
    <source>
        <strain evidence="1 2">SDF0037</strain>
    </source>
</reference>
<organism evidence="1 2">
    <name type="scientific">Lysinibacillus sphaericus</name>
    <name type="common">Bacillus sphaericus</name>
    <dbReference type="NCBI Taxonomy" id="1421"/>
    <lineage>
        <taxon>Bacteria</taxon>
        <taxon>Bacillati</taxon>
        <taxon>Bacillota</taxon>
        <taxon>Bacilli</taxon>
        <taxon>Bacillales</taxon>
        <taxon>Bacillaceae</taxon>
        <taxon>Lysinibacillus</taxon>
    </lineage>
</organism>
<accession>A0A544UQH9</accession>
<dbReference type="Proteomes" id="UP000317944">
    <property type="component" value="Unassembled WGS sequence"/>
</dbReference>
<dbReference type="RefSeq" id="WP_142508172.1">
    <property type="nucleotide sequence ID" value="NZ_SADV01000004.1"/>
</dbReference>